<proteinExistence type="predicted"/>
<dbReference type="EMBL" id="GBXM01007129">
    <property type="protein sequence ID" value="JAI01449.1"/>
    <property type="molecule type" value="Transcribed_RNA"/>
</dbReference>
<evidence type="ECO:0000313" key="1">
    <source>
        <dbReference type="EMBL" id="JAI01449.1"/>
    </source>
</evidence>
<organism evidence="1">
    <name type="scientific">Anguilla anguilla</name>
    <name type="common">European freshwater eel</name>
    <name type="synonym">Muraena anguilla</name>
    <dbReference type="NCBI Taxonomy" id="7936"/>
    <lineage>
        <taxon>Eukaryota</taxon>
        <taxon>Metazoa</taxon>
        <taxon>Chordata</taxon>
        <taxon>Craniata</taxon>
        <taxon>Vertebrata</taxon>
        <taxon>Euteleostomi</taxon>
        <taxon>Actinopterygii</taxon>
        <taxon>Neopterygii</taxon>
        <taxon>Teleostei</taxon>
        <taxon>Anguilliformes</taxon>
        <taxon>Anguillidae</taxon>
        <taxon>Anguilla</taxon>
    </lineage>
</organism>
<name>A0A0E9XID8_ANGAN</name>
<dbReference type="AlphaFoldDB" id="A0A0E9XID8"/>
<sequence length="62" mass="7433">MKPHFTAHMQVHHFARKHPYCTRSKGDHMPHWKFTMTIQPHSFLICFAFKNYDTLTTTCINI</sequence>
<accession>A0A0E9XID8</accession>
<reference evidence="1" key="1">
    <citation type="submission" date="2014-11" db="EMBL/GenBank/DDBJ databases">
        <authorList>
            <person name="Amaro Gonzalez C."/>
        </authorList>
    </citation>
    <scope>NUCLEOTIDE SEQUENCE</scope>
</reference>
<protein>
    <submittedName>
        <fullName evidence="1">Uncharacterized protein</fullName>
    </submittedName>
</protein>
<reference evidence="1" key="2">
    <citation type="journal article" date="2015" name="Fish Shellfish Immunol.">
        <title>Early steps in the European eel (Anguilla anguilla)-Vibrio vulnificus interaction in the gills: Role of the RtxA13 toxin.</title>
        <authorList>
            <person name="Callol A."/>
            <person name="Pajuelo D."/>
            <person name="Ebbesson L."/>
            <person name="Teles M."/>
            <person name="MacKenzie S."/>
            <person name="Amaro C."/>
        </authorList>
    </citation>
    <scope>NUCLEOTIDE SEQUENCE</scope>
</reference>